<proteinExistence type="predicted"/>
<dbReference type="AlphaFoldDB" id="X6LDI5"/>
<feature type="non-terminal residue" evidence="2">
    <location>
        <position position="139"/>
    </location>
</feature>
<dbReference type="Gene3D" id="2.120.10.80">
    <property type="entry name" value="Kelch-type beta propeller"/>
    <property type="match status" value="1"/>
</dbReference>
<accession>X6LDI5</accession>
<organism evidence="2 3">
    <name type="scientific">Reticulomyxa filosa</name>
    <dbReference type="NCBI Taxonomy" id="46433"/>
    <lineage>
        <taxon>Eukaryota</taxon>
        <taxon>Sar</taxon>
        <taxon>Rhizaria</taxon>
        <taxon>Retaria</taxon>
        <taxon>Foraminifera</taxon>
        <taxon>Monothalamids</taxon>
        <taxon>Reticulomyxidae</taxon>
        <taxon>Reticulomyxa</taxon>
    </lineage>
</organism>
<gene>
    <name evidence="2" type="ORF">RFI_38285</name>
</gene>
<dbReference type="InterPro" id="IPR015915">
    <property type="entry name" value="Kelch-typ_b-propeller"/>
</dbReference>
<evidence type="ECO:0000256" key="1">
    <source>
        <dbReference type="SAM" id="MobiDB-lite"/>
    </source>
</evidence>
<keyword evidence="3" id="KW-1185">Reference proteome</keyword>
<dbReference type="EMBL" id="ASPP01044640">
    <property type="protein sequence ID" value="ETN99196.1"/>
    <property type="molecule type" value="Genomic_DNA"/>
</dbReference>
<evidence type="ECO:0000313" key="3">
    <source>
        <dbReference type="Proteomes" id="UP000023152"/>
    </source>
</evidence>
<protein>
    <submittedName>
        <fullName evidence="2">Uncharacterized protein</fullName>
    </submittedName>
</protein>
<evidence type="ECO:0000313" key="2">
    <source>
        <dbReference type="EMBL" id="ETN99196.1"/>
    </source>
</evidence>
<dbReference type="Proteomes" id="UP000023152">
    <property type="component" value="Unassembled WGS sequence"/>
</dbReference>
<feature type="region of interest" description="Disordered" evidence="1">
    <location>
        <begin position="116"/>
        <end position="139"/>
    </location>
</feature>
<name>X6LDI5_RETFI</name>
<comment type="caution">
    <text evidence="2">The sequence shown here is derived from an EMBL/GenBank/DDBJ whole genome shotgun (WGS) entry which is preliminary data.</text>
</comment>
<dbReference type="SUPFAM" id="SSF117281">
    <property type="entry name" value="Kelch motif"/>
    <property type="match status" value="1"/>
</dbReference>
<reference evidence="2 3" key="1">
    <citation type="journal article" date="2013" name="Curr. Biol.">
        <title>The Genome of the Foraminiferan Reticulomyxa filosa.</title>
        <authorList>
            <person name="Glockner G."/>
            <person name="Hulsmann N."/>
            <person name="Schleicher M."/>
            <person name="Noegel A.A."/>
            <person name="Eichinger L."/>
            <person name="Gallinger C."/>
            <person name="Pawlowski J."/>
            <person name="Sierra R."/>
            <person name="Euteneuer U."/>
            <person name="Pillet L."/>
            <person name="Moustafa A."/>
            <person name="Platzer M."/>
            <person name="Groth M."/>
            <person name="Szafranski K."/>
            <person name="Schliwa M."/>
        </authorList>
    </citation>
    <scope>NUCLEOTIDE SEQUENCE [LARGE SCALE GENOMIC DNA]</scope>
</reference>
<sequence length="139" mass="16097">MVLFCKKTGLSIEYDEDDNTFQFCNLPVCKSIAVFSHYAYVCINDVILFFGGMHKYSIRENKWMTFQNTLLSPLGDCVAILSEDNTYVHIIGESTHVKTQVSELLSEEEMKVDKKEKEMEKIVNRDEKGQQNKLKKDDN</sequence>